<accession>A0A836JIP5</accession>
<protein>
    <recommendedName>
        <fullName evidence="5">Gamma-tubulin complex component</fullName>
    </recommendedName>
</protein>
<feature type="non-terminal residue" evidence="8">
    <location>
        <position position="1"/>
    </location>
</feature>
<sequence length="1097" mass="129384">MSTRILHDIHNDLKQLITALTLFEEDEEGFRICERFCLSNIKHHRYLSIDSHATKEAINAVVTKFSIHGKYEVAKKFQELIDSFLSSFDFEQHPQYDLQWHLLTFLLDLSTETHKSNLDNLKFTRGEHSFNAGIGNEDSITDEIDWAQYLKEGQENFFCNYKSDDSESEWSDLTEEGTDENNISLPTQICNIQLDIAQPLKVSNSATDKFSLALVQNLESRKWLLSNVQTDWWNNLKCQKYPVVKQSCDTSICDLWHKTNLSVVYKVATLSEYQVCRELLWMFYVQTSMVIFQEDSESKFSIRSDISIPSLTTTAFKSILTPFCKYFSMIYDIEKFGSDLQLTYNQESELQSPPLTYEAYNAALRQYLYEFKTEVINMEKDIMKQENCNTFLSLSTKLRRHLNIINIIYDIHQNVITDWKVNPNWKCASRLLSSLYYEMQNSHSRERTNICINLYLRSLTVYLNIIDTWLSEGRLEDWRDEFIIVRYKITEDENDEQIEKFTIRLFDNICLTDPIMQFLLQKVQHMGHSIELLVSLDRITNIWRMDNEDNDIRISLNIELQNKLLFEISKYSLPVEETDTALQLEKIFLQEYDADIEKNIIQQLSILHNPFLMKAMEDYMPSELYKNDTIDSHVHNTHDSKTKQGQIHNLYRELQKIKYILPMQNILEKTLSEILMLHYNSASKLVKDIMIDEYKLQTHLKLLRFVYMMEAGHVMNKFYQILFYEIENNQMWANSYFLSCILEEIFSQYWPDTSSRWSVTVHGNINTRQVLQAVNSITLHYTVEWPISIVLTKKILEKYNEIFRFQLKLKWALWTLNNLRFCDLEDSRSSCIKDRLEQFQIRRLESLRFWLLHAIGSIHTYLSGQVLQSLGFILEKVLTQADSLDTIISVHNEYLSKVYEHCLLTEEFKDLMTTINNMIEMCIHIRDRWSRKKLLLAATELDVMEHSYIKYHTYLALALHNAVQHKDADYLTALSSAFNCSMPYKLIPSSAACIDSKLFEDSEKFIKLITDLSRTLLTEIAYQSLPPSGIPLPIPKLIYERTWQMSSESLLPVEVSLNEYEQTFSYMRWYQYEEQFFVLNSSSCTLHDEIKNIIANS</sequence>
<dbReference type="GO" id="GO:0031122">
    <property type="term" value="P:cytoplasmic microtubule organization"/>
    <property type="evidence" value="ECO:0007669"/>
    <property type="project" value="TreeGrafter"/>
</dbReference>
<keyword evidence="3 5" id="KW-0493">Microtubule</keyword>
<dbReference type="GO" id="GO:0005874">
    <property type="term" value="C:microtubule"/>
    <property type="evidence" value="ECO:0007669"/>
    <property type="project" value="UniProtKB-KW"/>
</dbReference>
<dbReference type="PANTHER" id="PTHR19302">
    <property type="entry name" value="GAMMA TUBULIN COMPLEX PROTEIN"/>
    <property type="match status" value="1"/>
</dbReference>
<feature type="domain" description="Gamma tubulin complex component C-terminal" evidence="6">
    <location>
        <begin position="696"/>
        <end position="977"/>
    </location>
</feature>
<feature type="domain" description="Gamma tubulin complex component protein N-terminal" evidence="7">
    <location>
        <begin position="277"/>
        <end position="599"/>
    </location>
</feature>
<dbReference type="Pfam" id="PF17681">
    <property type="entry name" value="GCP_N_terminal"/>
    <property type="match status" value="1"/>
</dbReference>
<dbReference type="CDD" id="cd22572">
    <property type="entry name" value="GCP5_NTD"/>
    <property type="match status" value="1"/>
</dbReference>
<dbReference type="Proteomes" id="UP000667349">
    <property type="component" value="Unassembled WGS sequence"/>
</dbReference>
<dbReference type="InterPro" id="IPR041470">
    <property type="entry name" value="GCP_N"/>
</dbReference>
<organism evidence="8 9">
    <name type="scientific">Acromyrmex insinuator</name>
    <dbReference type="NCBI Taxonomy" id="230686"/>
    <lineage>
        <taxon>Eukaryota</taxon>
        <taxon>Metazoa</taxon>
        <taxon>Ecdysozoa</taxon>
        <taxon>Arthropoda</taxon>
        <taxon>Hexapoda</taxon>
        <taxon>Insecta</taxon>
        <taxon>Pterygota</taxon>
        <taxon>Neoptera</taxon>
        <taxon>Endopterygota</taxon>
        <taxon>Hymenoptera</taxon>
        <taxon>Apocrita</taxon>
        <taxon>Aculeata</taxon>
        <taxon>Formicoidea</taxon>
        <taxon>Formicidae</taxon>
        <taxon>Myrmicinae</taxon>
        <taxon>Acromyrmex</taxon>
    </lineage>
</organism>
<name>A0A836JIP5_9HYME</name>
<dbReference type="InterPro" id="IPR042241">
    <property type="entry name" value="GCP_C_sf"/>
</dbReference>
<dbReference type="GO" id="GO:0007020">
    <property type="term" value="P:microtubule nucleation"/>
    <property type="evidence" value="ECO:0007669"/>
    <property type="project" value="InterPro"/>
</dbReference>
<dbReference type="EMBL" id="JAANHZ010000132">
    <property type="protein sequence ID" value="KAG5314963.1"/>
    <property type="molecule type" value="Genomic_DNA"/>
</dbReference>
<dbReference type="InterPro" id="IPR059169">
    <property type="entry name" value="GCP5_N_ext"/>
</dbReference>
<evidence type="ECO:0000256" key="3">
    <source>
        <dbReference type="ARBA" id="ARBA00022701"/>
    </source>
</evidence>
<proteinExistence type="inferred from homology"/>
<dbReference type="GO" id="GO:0043015">
    <property type="term" value="F:gamma-tubulin binding"/>
    <property type="evidence" value="ECO:0007669"/>
    <property type="project" value="InterPro"/>
</dbReference>
<dbReference type="AlphaFoldDB" id="A0A836JIP5"/>
<keyword evidence="2 5" id="KW-0963">Cytoplasm</keyword>
<dbReference type="GO" id="GO:0051225">
    <property type="term" value="P:spindle assembly"/>
    <property type="evidence" value="ECO:0007669"/>
    <property type="project" value="TreeGrafter"/>
</dbReference>
<dbReference type="InterPro" id="IPR040457">
    <property type="entry name" value="GCP_C"/>
</dbReference>
<keyword evidence="9" id="KW-1185">Reference proteome</keyword>
<comment type="similarity">
    <text evidence="1 5">Belongs to the TUBGCP family.</text>
</comment>
<dbReference type="GO" id="GO:0000930">
    <property type="term" value="C:gamma-tubulin complex"/>
    <property type="evidence" value="ECO:0007669"/>
    <property type="project" value="TreeGrafter"/>
</dbReference>
<comment type="subcellular location">
    <subcellularLocation>
        <location evidence="5">Cytoplasm</location>
        <location evidence="5">Cytoskeleton</location>
        <location evidence="5">Microtubule organizing center</location>
    </subcellularLocation>
</comment>
<dbReference type="InterPro" id="IPR007259">
    <property type="entry name" value="GCP"/>
</dbReference>
<dbReference type="GO" id="GO:0000278">
    <property type="term" value="P:mitotic cell cycle"/>
    <property type="evidence" value="ECO:0007669"/>
    <property type="project" value="TreeGrafter"/>
</dbReference>
<comment type="caution">
    <text evidence="8">The sequence shown here is derived from an EMBL/GenBank/DDBJ whole genome shotgun (WGS) entry which is preliminary data.</text>
</comment>
<dbReference type="Gene3D" id="1.20.120.1900">
    <property type="entry name" value="Gamma-tubulin complex, C-terminal domain"/>
    <property type="match status" value="1"/>
</dbReference>
<evidence type="ECO:0000259" key="7">
    <source>
        <dbReference type="Pfam" id="PF17681"/>
    </source>
</evidence>
<evidence type="ECO:0000313" key="9">
    <source>
        <dbReference type="Proteomes" id="UP000667349"/>
    </source>
</evidence>
<dbReference type="GO" id="GO:0051011">
    <property type="term" value="F:microtubule minus-end binding"/>
    <property type="evidence" value="ECO:0007669"/>
    <property type="project" value="TreeGrafter"/>
</dbReference>
<evidence type="ECO:0000259" key="6">
    <source>
        <dbReference type="Pfam" id="PF04130"/>
    </source>
</evidence>
<dbReference type="PANTHER" id="PTHR19302:SF33">
    <property type="entry name" value="GAMMA-TUBULIN COMPLEX COMPONENT 5"/>
    <property type="match status" value="1"/>
</dbReference>
<keyword evidence="4 5" id="KW-0206">Cytoskeleton</keyword>
<dbReference type="Pfam" id="PF04130">
    <property type="entry name" value="GCP_C_terminal"/>
    <property type="match status" value="1"/>
</dbReference>
<feature type="non-terminal residue" evidence="8">
    <location>
        <position position="1097"/>
    </location>
</feature>
<reference evidence="8" key="1">
    <citation type="submission" date="2020-02" db="EMBL/GenBank/DDBJ databases">
        <title>Relaxed selection underlies rapid genomic changes in the transitions from sociality to social parasitism in ants.</title>
        <authorList>
            <person name="Bi X."/>
        </authorList>
    </citation>
    <scope>NUCLEOTIDE SEQUENCE</scope>
    <source>
        <strain evidence="8">BGI-DK2013a</strain>
        <tissue evidence="8">Whole body</tissue>
    </source>
</reference>
<dbReference type="GO" id="GO:0000922">
    <property type="term" value="C:spindle pole"/>
    <property type="evidence" value="ECO:0007669"/>
    <property type="project" value="InterPro"/>
</dbReference>
<evidence type="ECO:0000256" key="5">
    <source>
        <dbReference type="RuleBase" id="RU363050"/>
    </source>
</evidence>
<evidence type="ECO:0000313" key="8">
    <source>
        <dbReference type="EMBL" id="KAG5314963.1"/>
    </source>
</evidence>
<evidence type="ECO:0000256" key="1">
    <source>
        <dbReference type="ARBA" id="ARBA00010337"/>
    </source>
</evidence>
<dbReference type="GO" id="GO:0051321">
    <property type="term" value="P:meiotic cell cycle"/>
    <property type="evidence" value="ECO:0007669"/>
    <property type="project" value="TreeGrafter"/>
</dbReference>
<gene>
    <name evidence="8" type="primary">Tubgcp5</name>
    <name evidence="8" type="ORF">G6Z75_0005653</name>
</gene>
<evidence type="ECO:0000256" key="2">
    <source>
        <dbReference type="ARBA" id="ARBA00022490"/>
    </source>
</evidence>
<evidence type="ECO:0000256" key="4">
    <source>
        <dbReference type="ARBA" id="ARBA00023212"/>
    </source>
</evidence>